<dbReference type="Gene3D" id="3.30.1370.10">
    <property type="entry name" value="K Homology domain, type 1"/>
    <property type="match status" value="3"/>
</dbReference>
<dbReference type="EMBL" id="JAUHHV010000002">
    <property type="protein sequence ID" value="KAK1433249.1"/>
    <property type="molecule type" value="Genomic_DNA"/>
</dbReference>
<dbReference type="PROSITE" id="PS50084">
    <property type="entry name" value="KH_TYPE_1"/>
    <property type="match status" value="3"/>
</dbReference>
<dbReference type="Proteomes" id="UP001229421">
    <property type="component" value="Unassembled WGS sequence"/>
</dbReference>
<gene>
    <name evidence="5" type="ORF">QVD17_10158</name>
</gene>
<feature type="domain" description="K Homology" evidence="4">
    <location>
        <begin position="49"/>
        <end position="124"/>
    </location>
</feature>
<dbReference type="AlphaFoldDB" id="A0AAD8P5P5"/>
<dbReference type="SMART" id="SM00322">
    <property type="entry name" value="KH"/>
    <property type="match status" value="3"/>
</dbReference>
<dbReference type="CDD" id="cd22460">
    <property type="entry name" value="KH-I_PEPPER_rpt2_like"/>
    <property type="match status" value="2"/>
</dbReference>
<evidence type="ECO:0000256" key="2">
    <source>
        <dbReference type="PROSITE-ProRule" id="PRU00117"/>
    </source>
</evidence>
<dbReference type="InterPro" id="IPR036612">
    <property type="entry name" value="KH_dom_type_1_sf"/>
</dbReference>
<reference evidence="5" key="1">
    <citation type="journal article" date="2023" name="bioRxiv">
        <title>Improved chromosome-level genome assembly for marigold (Tagetes erecta).</title>
        <authorList>
            <person name="Jiang F."/>
            <person name="Yuan L."/>
            <person name="Wang S."/>
            <person name="Wang H."/>
            <person name="Xu D."/>
            <person name="Wang A."/>
            <person name="Fan W."/>
        </authorList>
    </citation>
    <scope>NUCLEOTIDE SEQUENCE</scope>
    <source>
        <strain evidence="5">WSJ</strain>
        <tissue evidence="5">Leaf</tissue>
    </source>
</reference>
<accession>A0AAD8P5P5</accession>
<proteinExistence type="predicted"/>
<dbReference type="GO" id="GO:0003723">
    <property type="term" value="F:RNA binding"/>
    <property type="evidence" value="ECO:0007669"/>
    <property type="project" value="UniProtKB-UniRule"/>
</dbReference>
<protein>
    <recommendedName>
        <fullName evidence="4">K Homology domain-containing protein</fullName>
    </recommendedName>
</protein>
<feature type="compositionally biased region" description="Polar residues" evidence="3">
    <location>
        <begin position="1"/>
        <end position="20"/>
    </location>
</feature>
<evidence type="ECO:0000313" key="6">
    <source>
        <dbReference type="Proteomes" id="UP001229421"/>
    </source>
</evidence>
<dbReference type="InterPro" id="IPR004088">
    <property type="entry name" value="KH_dom_type_1"/>
</dbReference>
<dbReference type="InterPro" id="IPR004087">
    <property type="entry name" value="KH_dom"/>
</dbReference>
<sequence>MISSPSSLPAKSNTGDNQENNDMELHCAAQDALLKVHDRIIEEDISGEDAITARMLVPNNTVGCILGKKGDVINRLRIETGASIRVMPADQRPACAMPTDELVQISANPTIAKGALYQVSTLLHQNPRKDKPPVMKGQNMPPTNLRAEHGSSFHGEPPMPWMRPTRFGPNGGDGDYAATQGEEISSEFSMKILCSSTKIGGVIGKGGSNVRQLQQETGTSIHVDDASIESDERVIRVSSFEALRNPRSQTVDALLNILDKTNEHNEKGIFTTRLLIPSSKVGCIIGQGGQVINEMRRRTKADIRVFSKEEKPNCAGEDEELVQVSGSHNAAKDALAEIALRFRTRCLRDAKPGSEPSPVGPVPGFMPQRNLYNEGPSLSGILRGARSLGYTPFQGGRREYEPLSYPAPSREYAPHGYTVPPHISGYPGAVDMKITSSGQVSGMGPGVHNINEVPGTRLQPQDPYAISVEPISGVLGSNAIHGVDAYQGYGGLGGQNSLLNATYSNYGTQQVPFSDMNSSHTSYHTTTTTTTTAAATATSTATATTTTNPHQSPYPSHQGLYPESSYQYGH</sequence>
<evidence type="ECO:0000259" key="4">
    <source>
        <dbReference type="SMART" id="SM00322"/>
    </source>
</evidence>
<dbReference type="PANTHER" id="PTHR10288">
    <property type="entry name" value="KH DOMAIN CONTAINING RNA BINDING PROTEIN"/>
    <property type="match status" value="1"/>
</dbReference>
<feature type="region of interest" description="Disordered" evidence="3">
    <location>
        <begin position="522"/>
        <end position="570"/>
    </location>
</feature>
<evidence type="ECO:0000256" key="1">
    <source>
        <dbReference type="ARBA" id="ARBA00022737"/>
    </source>
</evidence>
<organism evidence="5 6">
    <name type="scientific">Tagetes erecta</name>
    <name type="common">African marigold</name>
    <dbReference type="NCBI Taxonomy" id="13708"/>
    <lineage>
        <taxon>Eukaryota</taxon>
        <taxon>Viridiplantae</taxon>
        <taxon>Streptophyta</taxon>
        <taxon>Embryophyta</taxon>
        <taxon>Tracheophyta</taxon>
        <taxon>Spermatophyta</taxon>
        <taxon>Magnoliopsida</taxon>
        <taxon>eudicotyledons</taxon>
        <taxon>Gunneridae</taxon>
        <taxon>Pentapetalae</taxon>
        <taxon>asterids</taxon>
        <taxon>campanulids</taxon>
        <taxon>Asterales</taxon>
        <taxon>Asteraceae</taxon>
        <taxon>Asteroideae</taxon>
        <taxon>Heliantheae alliance</taxon>
        <taxon>Tageteae</taxon>
        <taxon>Tagetes</taxon>
    </lineage>
</organism>
<feature type="region of interest" description="Disordered" evidence="3">
    <location>
        <begin position="1"/>
        <end position="21"/>
    </location>
</feature>
<keyword evidence="1" id="KW-0677">Repeat</keyword>
<dbReference type="Pfam" id="PF00013">
    <property type="entry name" value="KH_1"/>
    <property type="match status" value="3"/>
</dbReference>
<keyword evidence="6" id="KW-1185">Reference proteome</keyword>
<feature type="domain" description="K Homology" evidence="4">
    <location>
        <begin position="186"/>
        <end position="259"/>
    </location>
</feature>
<comment type="caution">
    <text evidence="5">The sequence shown here is derived from an EMBL/GenBank/DDBJ whole genome shotgun (WGS) entry which is preliminary data.</text>
</comment>
<keyword evidence="2" id="KW-0694">RNA-binding</keyword>
<evidence type="ECO:0000256" key="3">
    <source>
        <dbReference type="SAM" id="MobiDB-lite"/>
    </source>
</evidence>
<evidence type="ECO:0000313" key="5">
    <source>
        <dbReference type="EMBL" id="KAK1433249.1"/>
    </source>
</evidence>
<feature type="compositionally biased region" description="Low complexity" evidence="3">
    <location>
        <begin position="525"/>
        <end position="547"/>
    </location>
</feature>
<dbReference type="SUPFAM" id="SSF54791">
    <property type="entry name" value="Eukaryotic type KH-domain (KH-domain type I)"/>
    <property type="match status" value="3"/>
</dbReference>
<name>A0AAD8P5P5_TARER</name>
<feature type="domain" description="K Homology" evidence="4">
    <location>
        <begin position="268"/>
        <end position="343"/>
    </location>
</feature>